<name>A0AAV2GGS6_9ROSI</name>
<feature type="compositionally biased region" description="Basic and acidic residues" evidence="1">
    <location>
        <begin position="155"/>
        <end position="169"/>
    </location>
</feature>
<keyword evidence="3" id="KW-1185">Reference proteome</keyword>
<accession>A0AAV2GGS6</accession>
<evidence type="ECO:0000256" key="1">
    <source>
        <dbReference type="SAM" id="MobiDB-lite"/>
    </source>
</evidence>
<proteinExistence type="predicted"/>
<feature type="compositionally biased region" description="Basic residues" evidence="1">
    <location>
        <begin position="18"/>
        <end position="28"/>
    </location>
</feature>
<dbReference type="AlphaFoldDB" id="A0AAV2GGS6"/>
<feature type="region of interest" description="Disordered" evidence="1">
    <location>
        <begin position="96"/>
        <end position="177"/>
    </location>
</feature>
<feature type="compositionally biased region" description="Basic and acidic residues" evidence="1">
    <location>
        <begin position="1"/>
        <end position="17"/>
    </location>
</feature>
<gene>
    <name evidence="2" type="ORF">LTRI10_LOCUS49392</name>
</gene>
<evidence type="ECO:0000313" key="2">
    <source>
        <dbReference type="EMBL" id="CAL1409935.1"/>
    </source>
</evidence>
<reference evidence="2 3" key="1">
    <citation type="submission" date="2024-04" db="EMBL/GenBank/DDBJ databases">
        <authorList>
            <person name="Fracassetti M."/>
        </authorList>
    </citation>
    <scope>NUCLEOTIDE SEQUENCE [LARGE SCALE GENOMIC DNA]</scope>
</reference>
<organism evidence="2 3">
    <name type="scientific">Linum trigynum</name>
    <dbReference type="NCBI Taxonomy" id="586398"/>
    <lineage>
        <taxon>Eukaryota</taxon>
        <taxon>Viridiplantae</taxon>
        <taxon>Streptophyta</taxon>
        <taxon>Embryophyta</taxon>
        <taxon>Tracheophyta</taxon>
        <taxon>Spermatophyta</taxon>
        <taxon>Magnoliopsida</taxon>
        <taxon>eudicotyledons</taxon>
        <taxon>Gunneridae</taxon>
        <taxon>Pentapetalae</taxon>
        <taxon>rosids</taxon>
        <taxon>fabids</taxon>
        <taxon>Malpighiales</taxon>
        <taxon>Linaceae</taxon>
        <taxon>Linum</taxon>
    </lineage>
</organism>
<dbReference type="Proteomes" id="UP001497516">
    <property type="component" value="Chromosome 9"/>
</dbReference>
<feature type="region of interest" description="Disordered" evidence="1">
    <location>
        <begin position="1"/>
        <end position="38"/>
    </location>
</feature>
<protein>
    <submittedName>
        <fullName evidence="2">Uncharacterized protein</fullName>
    </submittedName>
</protein>
<dbReference type="EMBL" id="OZ034822">
    <property type="protein sequence ID" value="CAL1409935.1"/>
    <property type="molecule type" value="Genomic_DNA"/>
</dbReference>
<evidence type="ECO:0000313" key="3">
    <source>
        <dbReference type="Proteomes" id="UP001497516"/>
    </source>
</evidence>
<sequence length="177" mass="20517">MNAADRKPKSDSSDVHRRREKKAIRRVVARGTDDSNPVQAADALLRRPKPLRQQIVAAHPFRPQNHQKIHHVAAAIRGQVPDRPLRLVHRPLLQRPQHPLLRRAARRHVRRGLRRRDRLPRRRQDRGQNLPLESDELGNPHTPLDSALPPPPLRLPDRVRLRPGDERLQGARLAPRR</sequence>
<feature type="compositionally biased region" description="Basic residues" evidence="1">
    <location>
        <begin position="100"/>
        <end position="124"/>
    </location>
</feature>